<gene>
    <name evidence="1" type="ORF">SAMN06295933_1233</name>
</gene>
<dbReference type="Proteomes" id="UP000192906">
    <property type="component" value="Unassembled WGS sequence"/>
</dbReference>
<dbReference type="EMBL" id="FWZU01000002">
    <property type="protein sequence ID" value="SMF02709.1"/>
    <property type="molecule type" value="Genomic_DNA"/>
</dbReference>
<evidence type="ECO:0000313" key="1">
    <source>
        <dbReference type="EMBL" id="SMF02709.1"/>
    </source>
</evidence>
<sequence>MTNIVKKASCNRPAGVIKFLCKDNACEQLPTDYSDPLTLLGDIKILNLDDAQKKELRDILNEEVSESGPKEIWENRTFRKNLILSFGKVV</sequence>
<dbReference type="AlphaFoldDB" id="A0A1X7CTL2"/>
<keyword evidence="2" id="KW-1185">Reference proteome</keyword>
<protein>
    <submittedName>
        <fullName evidence="1">Uncharacterized protein</fullName>
    </submittedName>
</protein>
<accession>A0A1X7CTL2</accession>
<evidence type="ECO:0000313" key="2">
    <source>
        <dbReference type="Proteomes" id="UP000192906"/>
    </source>
</evidence>
<reference evidence="2" key="1">
    <citation type="submission" date="2017-04" db="EMBL/GenBank/DDBJ databases">
        <authorList>
            <person name="Varghese N."/>
            <person name="Submissions S."/>
        </authorList>
    </citation>
    <scope>NUCLEOTIDE SEQUENCE [LARGE SCALE GENOMIC DNA]</scope>
    <source>
        <strain evidence="2">K3S</strain>
    </source>
</reference>
<dbReference type="RefSeq" id="WP_085099877.1">
    <property type="nucleotide sequence ID" value="NZ_FWZU01000002.1"/>
</dbReference>
<dbReference type="OrthoDB" id="5458685at2"/>
<name>A0A1X7CTL2_9BACT</name>
<proteinExistence type="predicted"/>
<organism evidence="1 2">
    <name type="scientific">Desulfovibrio gilichinskyi</name>
    <dbReference type="NCBI Taxonomy" id="1519643"/>
    <lineage>
        <taxon>Bacteria</taxon>
        <taxon>Pseudomonadati</taxon>
        <taxon>Thermodesulfobacteriota</taxon>
        <taxon>Desulfovibrionia</taxon>
        <taxon>Desulfovibrionales</taxon>
        <taxon>Desulfovibrionaceae</taxon>
        <taxon>Desulfovibrio</taxon>
    </lineage>
</organism>